<keyword evidence="3" id="KW-1185">Reference proteome</keyword>
<name>A0ABV8ZPV7_9NEIS</name>
<dbReference type="Pfam" id="PF05433">
    <property type="entry name" value="Rick_17kDa_Anti"/>
    <property type="match status" value="1"/>
</dbReference>
<organism evidence="2 3">
    <name type="scientific">Chromobacterium aquaticum</name>
    <dbReference type="NCBI Taxonomy" id="467180"/>
    <lineage>
        <taxon>Bacteria</taxon>
        <taxon>Pseudomonadati</taxon>
        <taxon>Pseudomonadota</taxon>
        <taxon>Betaproteobacteria</taxon>
        <taxon>Neisseriales</taxon>
        <taxon>Chromobacteriaceae</taxon>
        <taxon>Chromobacterium</taxon>
    </lineage>
</organism>
<reference evidence="3" key="1">
    <citation type="journal article" date="2019" name="Int. J. Syst. Evol. Microbiol.">
        <title>The Global Catalogue of Microorganisms (GCM) 10K type strain sequencing project: providing services to taxonomists for standard genome sequencing and annotation.</title>
        <authorList>
            <consortium name="The Broad Institute Genomics Platform"/>
            <consortium name="The Broad Institute Genome Sequencing Center for Infectious Disease"/>
            <person name="Wu L."/>
            <person name="Ma J."/>
        </authorList>
    </citation>
    <scope>NUCLEOTIDE SEQUENCE [LARGE SCALE GENOMIC DNA]</scope>
    <source>
        <strain evidence="3">CGMCC 4.7608</strain>
    </source>
</reference>
<dbReference type="Proteomes" id="UP001595999">
    <property type="component" value="Unassembled WGS sequence"/>
</dbReference>
<accession>A0ABV8ZPV7</accession>
<sequence>MRPERKLGEQEPVGSLNNMGLSNMNTKLIRLSVAALLGAGILTGCATSDSAAVYSKGQMRQAQTVQLGTVVSVQNVKMEGSNNELLTLGGAALGGLAGSNIGGGKGQIAGGIVGALAGGFGAQAAQRGLTKNALEITVKLDGSGRMISIVQEADIPFSANQRVRVLTGGGNDRVVPF</sequence>
<evidence type="ECO:0000259" key="1">
    <source>
        <dbReference type="Pfam" id="PF05433"/>
    </source>
</evidence>
<gene>
    <name evidence="2" type="ORF">ACFO0R_08910</name>
</gene>
<dbReference type="RefSeq" id="WP_231462347.1">
    <property type="nucleotide sequence ID" value="NZ_JAJOHW010000067.1"/>
</dbReference>
<dbReference type="EMBL" id="JBHSEK010000004">
    <property type="protein sequence ID" value="MFC4489743.1"/>
    <property type="molecule type" value="Genomic_DNA"/>
</dbReference>
<protein>
    <submittedName>
        <fullName evidence="2">Glycine zipper 2TM domain-containing protein</fullName>
    </submittedName>
</protein>
<comment type="caution">
    <text evidence="2">The sequence shown here is derived from an EMBL/GenBank/DDBJ whole genome shotgun (WGS) entry which is preliminary data.</text>
</comment>
<dbReference type="InterPro" id="IPR008816">
    <property type="entry name" value="Gly_zipper_2TM_dom"/>
</dbReference>
<evidence type="ECO:0000313" key="2">
    <source>
        <dbReference type="EMBL" id="MFC4489743.1"/>
    </source>
</evidence>
<proteinExistence type="predicted"/>
<feature type="domain" description="Glycine zipper 2TM" evidence="1">
    <location>
        <begin position="87"/>
        <end position="125"/>
    </location>
</feature>
<evidence type="ECO:0000313" key="3">
    <source>
        <dbReference type="Proteomes" id="UP001595999"/>
    </source>
</evidence>